<dbReference type="Pfam" id="PF00962">
    <property type="entry name" value="A_deaminase"/>
    <property type="match status" value="1"/>
</dbReference>
<evidence type="ECO:0000313" key="10">
    <source>
        <dbReference type="Proteomes" id="UP000247555"/>
    </source>
</evidence>
<keyword evidence="4" id="KW-0479">Metal-binding</keyword>
<feature type="chain" id="PRO_5016362957" description="adenosine deaminase" evidence="7">
    <location>
        <begin position="24"/>
        <end position="515"/>
    </location>
</feature>
<evidence type="ECO:0000256" key="6">
    <source>
        <dbReference type="ARBA" id="ARBA00022833"/>
    </source>
</evidence>
<dbReference type="Proteomes" id="UP000247555">
    <property type="component" value="Unassembled WGS sequence"/>
</dbReference>
<dbReference type="GO" id="GO:0046872">
    <property type="term" value="F:metal ion binding"/>
    <property type="evidence" value="ECO:0007669"/>
    <property type="project" value="UniProtKB-KW"/>
</dbReference>
<comment type="caution">
    <text evidence="9">The sequence shown here is derived from an EMBL/GenBank/DDBJ whole genome shotgun (WGS) entry which is preliminary data.</text>
</comment>
<gene>
    <name evidence="9" type="ORF">DFR34_12354</name>
</gene>
<proteinExistence type="inferred from homology"/>
<feature type="domain" description="Adenosine deaminase" evidence="8">
    <location>
        <begin position="131"/>
        <end position="454"/>
    </location>
</feature>
<organism evidence="9 10">
    <name type="scientific">Rivihabitans pingtungensis</name>
    <dbReference type="NCBI Taxonomy" id="1054498"/>
    <lineage>
        <taxon>Bacteria</taxon>
        <taxon>Pseudomonadati</taxon>
        <taxon>Pseudomonadota</taxon>
        <taxon>Betaproteobacteria</taxon>
        <taxon>Neisseriales</taxon>
        <taxon>Aquaspirillaceae</taxon>
        <taxon>Rivihabitans</taxon>
    </lineage>
</organism>
<evidence type="ECO:0000256" key="4">
    <source>
        <dbReference type="ARBA" id="ARBA00022723"/>
    </source>
</evidence>
<dbReference type="Gene3D" id="3.20.20.140">
    <property type="entry name" value="Metal-dependent hydrolases"/>
    <property type="match status" value="1"/>
</dbReference>
<dbReference type="PANTHER" id="PTHR11409:SF43">
    <property type="entry name" value="ADENOSINE DEAMINASE"/>
    <property type="match status" value="1"/>
</dbReference>
<dbReference type="AlphaFoldDB" id="A0A318KJD4"/>
<dbReference type="OrthoDB" id="105475at2"/>
<dbReference type="SUPFAM" id="SSF51556">
    <property type="entry name" value="Metallo-dependent hydrolases"/>
    <property type="match status" value="1"/>
</dbReference>
<name>A0A318KJD4_9NEIS</name>
<feature type="signal peptide" evidence="7">
    <location>
        <begin position="1"/>
        <end position="23"/>
    </location>
</feature>
<evidence type="ECO:0000256" key="7">
    <source>
        <dbReference type="SAM" id="SignalP"/>
    </source>
</evidence>
<reference evidence="9 10" key="1">
    <citation type="submission" date="2018-05" db="EMBL/GenBank/DDBJ databases">
        <title>Genomic Encyclopedia of Type Strains, Phase IV (KMG-IV): sequencing the most valuable type-strain genomes for metagenomic binning, comparative biology and taxonomic classification.</title>
        <authorList>
            <person name="Goeker M."/>
        </authorList>
    </citation>
    <scope>NUCLEOTIDE SEQUENCE [LARGE SCALE GENOMIC DNA]</scope>
    <source>
        <strain evidence="9 10">DSM 29661</strain>
    </source>
</reference>
<dbReference type="InterPro" id="IPR001365">
    <property type="entry name" value="A_deaminase_dom"/>
</dbReference>
<keyword evidence="6" id="KW-0862">Zinc</keyword>
<evidence type="ECO:0000256" key="1">
    <source>
        <dbReference type="ARBA" id="ARBA00001947"/>
    </source>
</evidence>
<evidence type="ECO:0000259" key="8">
    <source>
        <dbReference type="Pfam" id="PF00962"/>
    </source>
</evidence>
<keyword evidence="10" id="KW-1185">Reference proteome</keyword>
<evidence type="ECO:0000256" key="5">
    <source>
        <dbReference type="ARBA" id="ARBA00022801"/>
    </source>
</evidence>
<evidence type="ECO:0000256" key="3">
    <source>
        <dbReference type="ARBA" id="ARBA00012784"/>
    </source>
</evidence>
<accession>A0A318KJD4</accession>
<dbReference type="GO" id="GO:0004000">
    <property type="term" value="F:adenosine deaminase activity"/>
    <property type="evidence" value="ECO:0007669"/>
    <property type="project" value="TreeGrafter"/>
</dbReference>
<evidence type="ECO:0000256" key="2">
    <source>
        <dbReference type="ARBA" id="ARBA00006676"/>
    </source>
</evidence>
<comment type="similarity">
    <text evidence="2">Belongs to the metallo-dependent hydrolases superfamily. Adenosine and AMP deaminases family.</text>
</comment>
<protein>
    <recommendedName>
        <fullName evidence="3">adenosine deaminase</fullName>
        <ecNumber evidence="3">3.5.4.4</ecNumber>
    </recommendedName>
</protein>
<comment type="cofactor">
    <cofactor evidence="1">
        <name>Zn(2+)</name>
        <dbReference type="ChEBI" id="CHEBI:29105"/>
    </cofactor>
</comment>
<dbReference type="EC" id="3.5.4.4" evidence="3"/>
<keyword evidence="5" id="KW-0378">Hydrolase</keyword>
<dbReference type="EMBL" id="QJKI01000023">
    <property type="protein sequence ID" value="PXX76021.1"/>
    <property type="molecule type" value="Genomic_DNA"/>
</dbReference>
<dbReference type="InterPro" id="IPR006330">
    <property type="entry name" value="Ado/ade_deaminase"/>
</dbReference>
<dbReference type="PANTHER" id="PTHR11409">
    <property type="entry name" value="ADENOSINE DEAMINASE"/>
    <property type="match status" value="1"/>
</dbReference>
<dbReference type="GO" id="GO:0005829">
    <property type="term" value="C:cytosol"/>
    <property type="evidence" value="ECO:0007669"/>
    <property type="project" value="TreeGrafter"/>
</dbReference>
<dbReference type="GO" id="GO:0043103">
    <property type="term" value="P:hypoxanthine salvage"/>
    <property type="evidence" value="ECO:0007669"/>
    <property type="project" value="TreeGrafter"/>
</dbReference>
<keyword evidence="7" id="KW-0732">Signal</keyword>
<sequence length="515" mass="55837">MKNSLTTALSAVLLLLAALPAMALDDRAASAQVNRWLQAHRQQIPLLRQFVQRLPKGADLHSHLTGAAYAETYLRLAAEHGLCVDSQTLAFVSPDGATCPSPSVSARQLPSGVYSAMVNQLSIRNVALSGSSGHDQFFATFSRFRLPANLPEASVALAAEVSNRAASQNILHLELMTTLQGSGVRELAGKLPWPQTPDFAASLAWLQANGLDAQVEAARNELDQFDQAYRATQRCGQPDAQPGCQISLRWQQQTSRTASPAQVFSQLAFAFALAHADGRVVGINLVAPEDDPVALRDYRLHMAMIGWLSRQMPDVNIALHAGELTQGLTPPETLRHHIADAVNVAGAKRIGHGVAIGYEDHATRTLATMHTRQVAVEVCLSSNDVILGVSGEQHPLPVYLAAGVPVVLASDDEGVSRIDLSHEYLRAAQTYRLSYPQLKQLSRNSLEYSFLPGDSLWRNLSAGKVLAVCRNDTPGAKALSPRCAHALGSSEKAQRQWQLEAAFRQFERDPLWAGR</sequence>
<dbReference type="InterPro" id="IPR032466">
    <property type="entry name" value="Metal_Hydrolase"/>
</dbReference>
<evidence type="ECO:0000313" key="9">
    <source>
        <dbReference type="EMBL" id="PXX76021.1"/>
    </source>
</evidence>
<dbReference type="GO" id="GO:0006154">
    <property type="term" value="P:adenosine catabolic process"/>
    <property type="evidence" value="ECO:0007669"/>
    <property type="project" value="TreeGrafter"/>
</dbReference>
<dbReference type="GO" id="GO:0046103">
    <property type="term" value="P:inosine biosynthetic process"/>
    <property type="evidence" value="ECO:0007669"/>
    <property type="project" value="TreeGrafter"/>
</dbReference>
<dbReference type="RefSeq" id="WP_110391757.1">
    <property type="nucleotide sequence ID" value="NZ_DAIPEO010000009.1"/>
</dbReference>